<dbReference type="Proteomes" id="UP000001399">
    <property type="component" value="Chromosome"/>
</dbReference>
<dbReference type="Pfam" id="PF00534">
    <property type="entry name" value="Glycos_transf_1"/>
    <property type="match status" value="1"/>
</dbReference>
<dbReference type="OrthoDB" id="7929921at2"/>
<dbReference type="Pfam" id="PF13439">
    <property type="entry name" value="Glyco_transf_4"/>
    <property type="match status" value="1"/>
</dbReference>
<feature type="domain" description="Glycosyl transferase family 1" evidence="3">
    <location>
        <begin position="157"/>
        <end position="316"/>
    </location>
</feature>
<evidence type="ECO:0000259" key="3">
    <source>
        <dbReference type="Pfam" id="PF00534"/>
    </source>
</evidence>
<keyword evidence="2 5" id="KW-0808">Transferase</keyword>
<dbReference type="InterPro" id="IPR028098">
    <property type="entry name" value="Glyco_trans_4-like_N"/>
</dbReference>
<dbReference type="eggNOG" id="COG0438">
    <property type="taxonomic scope" value="Bacteria"/>
</dbReference>
<dbReference type="PANTHER" id="PTHR12526">
    <property type="entry name" value="GLYCOSYLTRANSFERASE"/>
    <property type="match status" value="1"/>
</dbReference>
<keyword evidence="1" id="KW-0328">Glycosyltransferase</keyword>
<keyword evidence="6" id="KW-1185">Reference proteome</keyword>
<dbReference type="EMBL" id="CP002292">
    <property type="protein sequence ID" value="ADP69748.1"/>
    <property type="molecule type" value="Genomic_DNA"/>
</dbReference>
<accession>E3I8C3</accession>
<dbReference type="CDD" id="cd03811">
    <property type="entry name" value="GT4_GT28_WabH-like"/>
    <property type="match status" value="1"/>
</dbReference>
<dbReference type="PANTHER" id="PTHR12526:SF510">
    <property type="entry name" value="D-INOSITOL 3-PHOSPHATE GLYCOSYLTRANSFERASE"/>
    <property type="match status" value="1"/>
</dbReference>
<dbReference type="HOGENOM" id="CLU_009583_0_3_5"/>
<protein>
    <submittedName>
        <fullName evidence="5">Glycosyl transferase group 1</fullName>
    </submittedName>
</protein>
<feature type="domain" description="Glycosyltransferase subfamily 4-like N-terminal" evidence="4">
    <location>
        <begin position="13"/>
        <end position="146"/>
    </location>
</feature>
<reference evidence="6" key="1">
    <citation type="journal article" date="2011" name="J. Bacteriol.">
        <title>Genome sequences of eight morphologically diverse alphaproteobacteria.</title>
        <authorList>
            <consortium name="US DOE Joint Genome Institute"/>
            <person name="Brown P.J."/>
            <person name="Kysela D.T."/>
            <person name="Buechlein A."/>
            <person name="Hemmerich C."/>
            <person name="Brun Y.V."/>
        </authorList>
    </citation>
    <scope>NUCLEOTIDE SEQUENCE [LARGE SCALE GENOMIC DNA]</scope>
    <source>
        <strain evidence="6">ATCC 17100 / ATH 3.1.1 / DSM 162 / LMG 4299</strain>
    </source>
</reference>
<gene>
    <name evidence="5" type="ordered locus">Rvan_0466</name>
</gene>
<evidence type="ECO:0000313" key="6">
    <source>
        <dbReference type="Proteomes" id="UP000001399"/>
    </source>
</evidence>
<name>E3I8C3_RHOVT</name>
<dbReference type="AlphaFoldDB" id="E3I8C3"/>
<proteinExistence type="predicted"/>
<dbReference type="KEGG" id="rva:Rvan_0466"/>
<sequence length="353" mass="38099">MRILQIMTSKANGGAETYACDVIMKLHEAGVDQCVVMREDQSRFGELKAAGVRLAPEVLRFPFAPAQRFLIRRLIGREKPDVVQTWMRRAASLASKGAQPVIGWFGGYYDPAHFTACERIVGVTRDIRDHMVKSGVAPERAHYIPTFPTITPLPAADRAALDTPADAKVLLTLSRLHQKKGLDTFLHAVAGLPGVYAWLAGDGPLEAELKALAADLGLTDRVRFLGWRTDRSALLRAADVCVLPSRYEPFGNVILEAWAAKTPFVAAKSAGPAAHVADGINGLLVPIDDAEALRAALARVLGDDALSAALVANGYETYERDFTPDAVTAQWLAFYDAVLARDTAALTRLSAAA</sequence>
<dbReference type="GO" id="GO:0016757">
    <property type="term" value="F:glycosyltransferase activity"/>
    <property type="evidence" value="ECO:0007669"/>
    <property type="project" value="UniProtKB-KW"/>
</dbReference>
<evidence type="ECO:0000313" key="5">
    <source>
        <dbReference type="EMBL" id="ADP69748.1"/>
    </source>
</evidence>
<evidence type="ECO:0000259" key="4">
    <source>
        <dbReference type="Pfam" id="PF13439"/>
    </source>
</evidence>
<evidence type="ECO:0000256" key="1">
    <source>
        <dbReference type="ARBA" id="ARBA00022676"/>
    </source>
</evidence>
<dbReference type="STRING" id="648757.Rvan_0466"/>
<organism evidence="5 6">
    <name type="scientific">Rhodomicrobium vannielii (strain ATCC 17100 / DSM 162 / LMG 4299 / NCIMB 10020 / ATH 3.1.1)</name>
    <dbReference type="NCBI Taxonomy" id="648757"/>
    <lineage>
        <taxon>Bacteria</taxon>
        <taxon>Pseudomonadati</taxon>
        <taxon>Pseudomonadota</taxon>
        <taxon>Alphaproteobacteria</taxon>
        <taxon>Hyphomicrobiales</taxon>
        <taxon>Hyphomicrobiaceae</taxon>
        <taxon>Rhodomicrobium</taxon>
    </lineage>
</organism>
<dbReference type="InterPro" id="IPR001296">
    <property type="entry name" value="Glyco_trans_1"/>
</dbReference>
<dbReference type="Gene3D" id="3.40.50.2000">
    <property type="entry name" value="Glycogen Phosphorylase B"/>
    <property type="match status" value="2"/>
</dbReference>
<evidence type="ECO:0000256" key="2">
    <source>
        <dbReference type="ARBA" id="ARBA00022679"/>
    </source>
</evidence>
<dbReference type="SUPFAM" id="SSF53756">
    <property type="entry name" value="UDP-Glycosyltransferase/glycogen phosphorylase"/>
    <property type="match status" value="1"/>
</dbReference>
<dbReference type="RefSeq" id="WP_013418152.1">
    <property type="nucleotide sequence ID" value="NC_014664.1"/>
</dbReference>
<dbReference type="CAZy" id="GT4">
    <property type="family name" value="Glycosyltransferase Family 4"/>
</dbReference>